<accession>A0A9P6AY10</accession>
<feature type="region of interest" description="Disordered" evidence="1">
    <location>
        <begin position="89"/>
        <end position="111"/>
    </location>
</feature>
<protein>
    <submittedName>
        <fullName evidence="2">Uncharacterized protein</fullName>
    </submittedName>
</protein>
<feature type="region of interest" description="Disordered" evidence="1">
    <location>
        <begin position="1"/>
        <end position="22"/>
    </location>
</feature>
<feature type="compositionally biased region" description="Polar residues" evidence="1">
    <location>
        <begin position="1"/>
        <end position="15"/>
    </location>
</feature>
<dbReference type="EMBL" id="MU128964">
    <property type="protein sequence ID" value="KAF9514091.1"/>
    <property type="molecule type" value="Genomic_DNA"/>
</dbReference>
<proteinExistence type="predicted"/>
<evidence type="ECO:0000313" key="2">
    <source>
        <dbReference type="EMBL" id="KAF9514091.1"/>
    </source>
</evidence>
<evidence type="ECO:0000313" key="3">
    <source>
        <dbReference type="Proteomes" id="UP000886523"/>
    </source>
</evidence>
<gene>
    <name evidence="2" type="ORF">BS47DRAFT_1361912</name>
</gene>
<evidence type="ECO:0000256" key="1">
    <source>
        <dbReference type="SAM" id="MobiDB-lite"/>
    </source>
</evidence>
<sequence>MQQEQDGISSTNRCNGTFPHGPGHRIEMEKKWKLCCGLYERTHPTKDASSLPVGFTANTQPLVVTSSLTPLNTPTSSCVLHSTPGCPRSTAHGSQHYKRHEGDLTMPNSPTKCSKSAAGIEDLTEILNNVLAGVTEVRGCLKNDVHVIKQQQTETGSKMAKMDDCLCALEDIVEAIIHKD</sequence>
<name>A0A9P6AY10_9AGAM</name>
<reference evidence="2" key="1">
    <citation type="journal article" date="2020" name="Nat. Commun.">
        <title>Large-scale genome sequencing of mycorrhizal fungi provides insights into the early evolution of symbiotic traits.</title>
        <authorList>
            <person name="Miyauchi S."/>
            <person name="Kiss E."/>
            <person name="Kuo A."/>
            <person name="Drula E."/>
            <person name="Kohler A."/>
            <person name="Sanchez-Garcia M."/>
            <person name="Morin E."/>
            <person name="Andreopoulos B."/>
            <person name="Barry K.W."/>
            <person name="Bonito G."/>
            <person name="Buee M."/>
            <person name="Carver A."/>
            <person name="Chen C."/>
            <person name="Cichocki N."/>
            <person name="Clum A."/>
            <person name="Culley D."/>
            <person name="Crous P.W."/>
            <person name="Fauchery L."/>
            <person name="Girlanda M."/>
            <person name="Hayes R.D."/>
            <person name="Keri Z."/>
            <person name="LaButti K."/>
            <person name="Lipzen A."/>
            <person name="Lombard V."/>
            <person name="Magnuson J."/>
            <person name="Maillard F."/>
            <person name="Murat C."/>
            <person name="Nolan M."/>
            <person name="Ohm R.A."/>
            <person name="Pangilinan J."/>
            <person name="Pereira M.F."/>
            <person name="Perotto S."/>
            <person name="Peter M."/>
            <person name="Pfister S."/>
            <person name="Riley R."/>
            <person name="Sitrit Y."/>
            <person name="Stielow J.B."/>
            <person name="Szollosi G."/>
            <person name="Zifcakova L."/>
            <person name="Stursova M."/>
            <person name="Spatafora J.W."/>
            <person name="Tedersoo L."/>
            <person name="Vaario L.M."/>
            <person name="Yamada A."/>
            <person name="Yan M."/>
            <person name="Wang P."/>
            <person name="Xu J."/>
            <person name="Bruns T."/>
            <person name="Baldrian P."/>
            <person name="Vilgalys R."/>
            <person name="Dunand C."/>
            <person name="Henrissat B."/>
            <person name="Grigoriev I.V."/>
            <person name="Hibbett D."/>
            <person name="Nagy L.G."/>
            <person name="Martin F.M."/>
        </authorList>
    </citation>
    <scope>NUCLEOTIDE SEQUENCE</scope>
    <source>
        <strain evidence="2">UP504</strain>
    </source>
</reference>
<comment type="caution">
    <text evidence="2">The sequence shown here is derived from an EMBL/GenBank/DDBJ whole genome shotgun (WGS) entry which is preliminary data.</text>
</comment>
<dbReference type="Proteomes" id="UP000886523">
    <property type="component" value="Unassembled WGS sequence"/>
</dbReference>
<keyword evidence="3" id="KW-1185">Reference proteome</keyword>
<dbReference type="AlphaFoldDB" id="A0A9P6AY10"/>
<organism evidence="2 3">
    <name type="scientific">Hydnum rufescens UP504</name>
    <dbReference type="NCBI Taxonomy" id="1448309"/>
    <lineage>
        <taxon>Eukaryota</taxon>
        <taxon>Fungi</taxon>
        <taxon>Dikarya</taxon>
        <taxon>Basidiomycota</taxon>
        <taxon>Agaricomycotina</taxon>
        <taxon>Agaricomycetes</taxon>
        <taxon>Cantharellales</taxon>
        <taxon>Hydnaceae</taxon>
        <taxon>Hydnum</taxon>
    </lineage>
</organism>